<evidence type="ECO:0000256" key="4">
    <source>
        <dbReference type="PROSITE-ProRule" id="PRU00023"/>
    </source>
</evidence>
<dbReference type="FunFam" id="2.60.40.10:FF:001880">
    <property type="entry name" value="Mga2p"/>
    <property type="match status" value="1"/>
</dbReference>
<dbReference type="PANTHER" id="PTHR23335">
    <property type="entry name" value="CALMODULIN-BINDING TRANSCRIPTION ACTIVATOR CAMTA"/>
    <property type="match status" value="1"/>
</dbReference>
<keyword evidence="1" id="KW-0597">Phosphoprotein</keyword>
<sequence length="1395" mass="152864">MTSAIQTQPGDEHIKTSNSTTDMLFTGDTDILDEFLDQRVYDSLTSNTPTAPSPPAGGTTGATAISHHHHNNNGVSSSLLNTKLEDVDASMFAATDDMLLQQFHALDPLPTQLHKLLKLQLLLLILLQLNHHIASYELDDDSNAYVYSFDNPSATEQDPSMQQHQHQQQSDLKQELSSPAPIPDVNFTMEDLNMPTMDDDNEDDNSPSVVPVPKPFFPTNSVLSDYDVVREEFSKVKFGNQNMNPCPDTLQVLDKSYLDFSPEAMSKLPYTLELSLLPSFSRVETQIKLKFHLLPPPPQILLHVPQDLIYKNKFCLADSLEGLSEKLKKSMLYLDAYVLTSDLKVSCGICSRCIKREQKRASRRKMNNGQGEVEEFEIKQEPVPASASASASTSAGGVMKNNPNSWANDKMMKKAVIFNCKELVSFPPPNGLNTDLSKSLELSVRIICYCRHHKESEGFKLLFIIKNYEGEVVAKQLSSSIMIMDRKKNLSMPTSTPSINNSLPGSTLGSTSNLQALNHSNSFSDVSSSRFNQTNNDLIITKTNGDESLLFLSGQMMQPISPNSIDESASDPHTTTNTDHSSVPGLFSSLNHSINAAKTNIANAWNSNLGSSTNPGMLNGTTSSTASASRKRKKLSVDDSLNESTNPMYNGSTNGFSPVSNSDTNTSVTNSSFMAKPNGASSHVHAVGATMPSQPQPQIHLQPSSLINGSPFAQSYGSNPLVPSIQKIIPAQGPIRGGIEVTLLGFNFKPGLQVKFGPNLALATHCWSETTIVTYLPPANQPGQVLVTFDNPLEDNSTINNLVNSPRSGSMGTSVGSSFAQSSGIQHQQIFTYNDDTDRQLIELALQIVGLKMNGKLEDAKNIARRIVNSDNTGGGNNGGNEGSSTTNTRTNSSYKTATDSDREWFVNASRAVETLTKSDMATEEILIDFLSLVDLPNCPIIIPNWQLCNDEGQTLLHLATLKNYGLLVRFLISHGCKVDVRDTQGITPLFLASMCGYRSLMTIFLECKSKWNTKLSNQKYMKDYCDMNVLDMFNSVGSADATLDDKSGSLSKSVSMESLNSLFTMGIGRHISRMVKEEETTTSSQSVNKNKGGSITNATTKNKLNRFRSQLLENVVEGSDQQDEDDEEELGFADDEDACNNEFDYLEFTEEESDIVYLEDDYSDYDDEYEEENIIASQPVVAPVEAPSTTSEAVEEDNMSASSTSTIVPGTLIAGGGIWSKVSRFLSKEEEGTSASTTTTTNMEESLPSYDDLFPFGPHTMQSKPKTFVERELNAQTATSAAPAAVASTTNVGSSADVVTTNSDEEVISSDSSEDMVMSYINRPRKTVENDKMLLFFWFPTLVLVVGIFLLMSVFDYKFKTIESIKQQIRMLLGNLLVGNERIARIFDNDGVTA</sequence>
<feature type="compositionally biased region" description="Polar residues" evidence="5">
    <location>
        <begin position="560"/>
        <end position="581"/>
    </location>
</feature>
<feature type="region of interest" description="Disordered" evidence="5">
    <location>
        <begin position="1078"/>
        <end position="1100"/>
    </location>
</feature>
<keyword evidence="3 4" id="KW-0040">ANK repeat</keyword>
<dbReference type="Pfam" id="PF01833">
    <property type="entry name" value="TIG"/>
    <property type="match status" value="1"/>
</dbReference>
<feature type="region of interest" description="Disordered" evidence="5">
    <location>
        <begin position="560"/>
        <end position="584"/>
    </location>
</feature>
<reference evidence="8" key="1">
    <citation type="submission" date="2021-03" db="EMBL/GenBank/DDBJ databases">
        <authorList>
            <person name="Palmer J.M."/>
        </authorList>
    </citation>
    <scope>NUCLEOTIDE SEQUENCE</scope>
    <source>
        <strain evidence="8">ARV_011</strain>
    </source>
</reference>
<dbReference type="PROSITE" id="PS50297">
    <property type="entry name" value="ANK_REP_REGION"/>
    <property type="match status" value="1"/>
</dbReference>
<feature type="compositionally biased region" description="Low complexity" evidence="5">
    <location>
        <begin position="1234"/>
        <end position="1247"/>
    </location>
</feature>
<keyword evidence="6" id="KW-0812">Transmembrane</keyword>
<evidence type="ECO:0000256" key="2">
    <source>
        <dbReference type="ARBA" id="ARBA00022737"/>
    </source>
</evidence>
<feature type="compositionally biased region" description="Low complexity" evidence="5">
    <location>
        <begin position="657"/>
        <end position="672"/>
    </location>
</feature>
<evidence type="ECO:0000259" key="7">
    <source>
        <dbReference type="SMART" id="SM00429"/>
    </source>
</evidence>
<evidence type="ECO:0000256" key="6">
    <source>
        <dbReference type="SAM" id="Phobius"/>
    </source>
</evidence>
<dbReference type="InterPro" id="IPR014756">
    <property type="entry name" value="Ig_E-set"/>
</dbReference>
<gene>
    <name evidence="8" type="primary">SPT23</name>
    <name evidence="8" type="ORF">KQ657_004987</name>
</gene>
<dbReference type="CDD" id="cd00102">
    <property type="entry name" value="IPT"/>
    <property type="match status" value="1"/>
</dbReference>
<dbReference type="OrthoDB" id="71307at2759"/>
<feature type="region of interest" description="Disordered" evidence="5">
    <location>
        <begin position="610"/>
        <end position="672"/>
    </location>
</feature>
<feature type="compositionally biased region" description="Polar residues" evidence="5">
    <location>
        <begin position="491"/>
        <end position="511"/>
    </location>
</feature>
<dbReference type="InterPro" id="IPR057962">
    <property type="entry name" value="SPT23_MGA2_DBD"/>
</dbReference>
<dbReference type="InterPro" id="IPR036770">
    <property type="entry name" value="Ankyrin_rpt-contain_sf"/>
</dbReference>
<dbReference type="SUPFAM" id="SSF81296">
    <property type="entry name" value="E set domains"/>
    <property type="match status" value="1"/>
</dbReference>
<organism evidence="8 9">
    <name type="scientific">Scheffersomyces spartinae</name>
    <dbReference type="NCBI Taxonomy" id="45513"/>
    <lineage>
        <taxon>Eukaryota</taxon>
        <taxon>Fungi</taxon>
        <taxon>Dikarya</taxon>
        <taxon>Ascomycota</taxon>
        <taxon>Saccharomycotina</taxon>
        <taxon>Pichiomycetes</taxon>
        <taxon>Debaryomycetaceae</taxon>
        <taxon>Scheffersomyces</taxon>
    </lineage>
</organism>
<dbReference type="GeneID" id="66118361"/>
<keyword evidence="2" id="KW-0677">Repeat</keyword>
<feature type="domain" description="IPT/TIG" evidence="7">
    <location>
        <begin position="722"/>
        <end position="807"/>
    </location>
</feature>
<evidence type="ECO:0000313" key="8">
    <source>
        <dbReference type="EMBL" id="KAG7194260.1"/>
    </source>
</evidence>
<dbReference type="GO" id="GO:0005634">
    <property type="term" value="C:nucleus"/>
    <property type="evidence" value="ECO:0007669"/>
    <property type="project" value="TreeGrafter"/>
</dbReference>
<dbReference type="SUPFAM" id="SSF48403">
    <property type="entry name" value="Ankyrin repeat"/>
    <property type="match status" value="1"/>
</dbReference>
<dbReference type="GO" id="GO:0003690">
    <property type="term" value="F:double-stranded DNA binding"/>
    <property type="evidence" value="ECO:0007669"/>
    <property type="project" value="TreeGrafter"/>
</dbReference>
<feature type="region of interest" description="Disordered" evidence="5">
    <location>
        <begin position="361"/>
        <end position="404"/>
    </location>
</feature>
<keyword evidence="6" id="KW-1133">Transmembrane helix</keyword>
<evidence type="ECO:0000256" key="5">
    <source>
        <dbReference type="SAM" id="MobiDB-lite"/>
    </source>
</evidence>
<dbReference type="Gene3D" id="1.25.40.20">
    <property type="entry name" value="Ankyrin repeat-containing domain"/>
    <property type="match status" value="1"/>
</dbReference>
<feature type="compositionally biased region" description="Low complexity" evidence="5">
    <location>
        <begin position="385"/>
        <end position="395"/>
    </location>
</feature>
<feature type="repeat" description="ANK" evidence="4">
    <location>
        <begin position="952"/>
        <end position="984"/>
    </location>
</feature>
<feature type="region of interest" description="Disordered" evidence="5">
    <location>
        <begin position="868"/>
        <end position="896"/>
    </location>
</feature>
<dbReference type="Gene3D" id="2.60.40.10">
    <property type="entry name" value="Immunoglobulins"/>
    <property type="match status" value="1"/>
</dbReference>
<proteinExistence type="predicted"/>
<dbReference type="GO" id="GO:0005789">
    <property type="term" value="C:endoplasmic reticulum membrane"/>
    <property type="evidence" value="ECO:0007669"/>
    <property type="project" value="UniProtKB-ARBA"/>
</dbReference>
<dbReference type="GO" id="GO:0030466">
    <property type="term" value="P:silent mating-type cassette heterochromatin formation"/>
    <property type="evidence" value="ECO:0007669"/>
    <property type="project" value="UniProtKB-ARBA"/>
</dbReference>
<feature type="compositionally biased region" description="Low complexity" evidence="5">
    <location>
        <begin position="883"/>
        <end position="894"/>
    </location>
</feature>
<feature type="compositionally biased region" description="Gly residues" evidence="5">
    <location>
        <begin position="873"/>
        <end position="882"/>
    </location>
</feature>
<dbReference type="PROSITE" id="PS50088">
    <property type="entry name" value="ANK_REPEAT"/>
    <property type="match status" value="1"/>
</dbReference>
<protein>
    <submittedName>
        <fullName evidence="8">SPT3 Dosage dependent suppressor of Ty-induced promoter mutations-like protein</fullName>
    </submittedName>
</protein>
<feature type="region of interest" description="Disordered" evidence="5">
    <location>
        <begin position="1230"/>
        <end position="1249"/>
    </location>
</feature>
<name>A0A9P7VAN4_9ASCO</name>
<feature type="compositionally biased region" description="Polar residues" evidence="5">
    <location>
        <begin position="610"/>
        <end position="620"/>
    </location>
</feature>
<dbReference type="SMART" id="SM00429">
    <property type="entry name" value="IPT"/>
    <property type="match status" value="1"/>
</dbReference>
<dbReference type="EMBL" id="JAHMUF010000008">
    <property type="protein sequence ID" value="KAG7194260.1"/>
    <property type="molecule type" value="Genomic_DNA"/>
</dbReference>
<dbReference type="GO" id="GO:0033554">
    <property type="term" value="P:cellular response to stress"/>
    <property type="evidence" value="ECO:0007669"/>
    <property type="project" value="UniProtKB-ARBA"/>
</dbReference>
<keyword evidence="9" id="KW-1185">Reference proteome</keyword>
<dbReference type="Pfam" id="PF25603">
    <property type="entry name" value="SPT23_MGA2_DBD"/>
    <property type="match status" value="1"/>
</dbReference>
<feature type="region of interest" description="Disordered" evidence="5">
    <location>
        <begin position="1"/>
        <end position="21"/>
    </location>
</feature>
<feature type="region of interest" description="Disordered" evidence="5">
    <location>
        <begin position="44"/>
        <end position="77"/>
    </location>
</feature>
<dbReference type="SMART" id="SM00248">
    <property type="entry name" value="ANK"/>
    <property type="match status" value="2"/>
</dbReference>
<dbReference type="GO" id="GO:0003712">
    <property type="term" value="F:transcription coregulator activity"/>
    <property type="evidence" value="ECO:0007669"/>
    <property type="project" value="TreeGrafter"/>
</dbReference>
<comment type="caution">
    <text evidence="8">The sequence shown here is derived from an EMBL/GenBank/DDBJ whole genome shotgun (WGS) entry which is preliminary data.</text>
</comment>
<dbReference type="InterPro" id="IPR002909">
    <property type="entry name" value="IPT_dom"/>
</dbReference>
<keyword evidence="6" id="KW-0472">Membrane</keyword>
<evidence type="ECO:0000313" key="9">
    <source>
        <dbReference type="Proteomes" id="UP000790833"/>
    </source>
</evidence>
<feature type="compositionally biased region" description="Polar residues" evidence="5">
    <location>
        <begin position="150"/>
        <end position="161"/>
    </location>
</feature>
<dbReference type="GO" id="GO:0045944">
    <property type="term" value="P:positive regulation of transcription by RNA polymerase II"/>
    <property type="evidence" value="ECO:0007669"/>
    <property type="project" value="UniProtKB-ARBA"/>
</dbReference>
<feature type="compositionally biased region" description="Polar residues" evidence="5">
    <location>
        <begin position="642"/>
        <end position="656"/>
    </location>
</feature>
<dbReference type="Pfam" id="PF12796">
    <property type="entry name" value="Ank_2"/>
    <property type="match status" value="1"/>
</dbReference>
<evidence type="ECO:0000256" key="3">
    <source>
        <dbReference type="ARBA" id="ARBA00023043"/>
    </source>
</evidence>
<feature type="region of interest" description="Disordered" evidence="5">
    <location>
        <begin position="149"/>
        <end position="180"/>
    </location>
</feature>
<dbReference type="InterPro" id="IPR002110">
    <property type="entry name" value="Ankyrin_rpt"/>
</dbReference>
<feature type="transmembrane region" description="Helical" evidence="6">
    <location>
        <begin position="1334"/>
        <end position="1356"/>
    </location>
</feature>
<dbReference type="PANTHER" id="PTHR23335:SF1">
    <property type="entry name" value="CALMODULIN-BINDING TRANSCRIPTION ACTIVATOR, ISOFORM F"/>
    <property type="match status" value="1"/>
</dbReference>
<dbReference type="Proteomes" id="UP000790833">
    <property type="component" value="Unassembled WGS sequence"/>
</dbReference>
<dbReference type="InterPro" id="IPR013783">
    <property type="entry name" value="Ig-like_fold"/>
</dbReference>
<feature type="region of interest" description="Disordered" evidence="5">
    <location>
        <begin position="490"/>
        <end position="511"/>
    </location>
</feature>
<accession>A0A9P7VAN4</accession>
<dbReference type="GO" id="GO:2001280">
    <property type="term" value="P:positive regulation of unsaturated fatty acid biosynthetic process"/>
    <property type="evidence" value="ECO:0007669"/>
    <property type="project" value="UniProtKB-ARBA"/>
</dbReference>
<dbReference type="RefSeq" id="XP_043049807.1">
    <property type="nucleotide sequence ID" value="XM_043195634.1"/>
</dbReference>
<feature type="compositionally biased region" description="Polar residues" evidence="5">
    <location>
        <begin position="1082"/>
        <end position="1100"/>
    </location>
</feature>
<evidence type="ECO:0000256" key="1">
    <source>
        <dbReference type="ARBA" id="ARBA00022553"/>
    </source>
</evidence>